<dbReference type="GO" id="GO:0045944">
    <property type="term" value="P:positive regulation of transcription by RNA polymerase II"/>
    <property type="evidence" value="ECO:0007669"/>
    <property type="project" value="TreeGrafter"/>
</dbReference>
<name>A0A2T9YI98_9FUNG</name>
<evidence type="ECO:0000259" key="4">
    <source>
        <dbReference type="PROSITE" id="PS51517"/>
    </source>
</evidence>
<comment type="caution">
    <text evidence="5">The sequence shown here is derived from an EMBL/GenBank/DDBJ whole genome shotgun (WGS) entry which is preliminary data.</text>
</comment>
<dbReference type="InterPro" id="IPR037141">
    <property type="entry name" value="NDT80_DNA-bd_dom_sf"/>
</dbReference>
<dbReference type="AlphaFoldDB" id="A0A2T9YI98"/>
<dbReference type="STRING" id="133381.A0A2T9YI98"/>
<dbReference type="EMBL" id="MBFS01002824">
    <property type="protein sequence ID" value="PVU92051.1"/>
    <property type="molecule type" value="Genomic_DNA"/>
</dbReference>
<dbReference type="GO" id="GO:0003677">
    <property type="term" value="F:DNA binding"/>
    <property type="evidence" value="ECO:0007669"/>
    <property type="project" value="UniProtKB-KW"/>
</dbReference>
<dbReference type="Gene3D" id="2.60.40.1390">
    <property type="entry name" value="NDT80 DNA-binding domain"/>
    <property type="match status" value="2"/>
</dbReference>
<dbReference type="Proteomes" id="UP000245609">
    <property type="component" value="Unassembled WGS sequence"/>
</dbReference>
<organism evidence="5 6">
    <name type="scientific">Smittium megazygosporum</name>
    <dbReference type="NCBI Taxonomy" id="133381"/>
    <lineage>
        <taxon>Eukaryota</taxon>
        <taxon>Fungi</taxon>
        <taxon>Fungi incertae sedis</taxon>
        <taxon>Zoopagomycota</taxon>
        <taxon>Kickxellomycotina</taxon>
        <taxon>Harpellomycetes</taxon>
        <taxon>Harpellales</taxon>
        <taxon>Legeriomycetaceae</taxon>
        <taxon>Smittium</taxon>
    </lineage>
</organism>
<dbReference type="PANTHER" id="PTHR35144">
    <property type="entry name" value="MEIOSIS-SPECIFIC TRANSCRIPTION FACTOR NDT80"/>
    <property type="match status" value="1"/>
</dbReference>
<evidence type="ECO:0000256" key="3">
    <source>
        <dbReference type="SAM" id="MobiDB-lite"/>
    </source>
</evidence>
<dbReference type="OrthoDB" id="2288358at2759"/>
<dbReference type="PROSITE" id="PS51517">
    <property type="entry name" value="NDT80"/>
    <property type="match status" value="1"/>
</dbReference>
<dbReference type="GO" id="GO:0051321">
    <property type="term" value="P:meiotic cell cycle"/>
    <property type="evidence" value="ECO:0007669"/>
    <property type="project" value="TreeGrafter"/>
</dbReference>
<feature type="region of interest" description="Disordered" evidence="3">
    <location>
        <begin position="1"/>
        <end position="37"/>
    </location>
</feature>
<dbReference type="InterPro" id="IPR024061">
    <property type="entry name" value="NDT80_DNA-bd_dom"/>
</dbReference>
<accession>A0A2T9YI98</accession>
<sequence length="490" mass="55728">MFSSTNSPSYYHPSKLVFSNTGPPSAKDQSNQKPYSGINYPAAVEKYHPDHQLSRPPTYPGDPAPHIQNLPYHQHANPHSHQTPSSIDRLHIKTPPFFNETKLVTEVFDTEKNKKLGIQFISKVDKGFFYSSEGWACYRRNYFQISCSFTLFNDDGTFFNRANPISIFDPATQSFHRVSEFVVGIFGVDANTRKKVELVQNTAKRDKNSRKQPNFIPISNKSESLVSGIVCNQSVVTFSRIQFKNSTVNQSRRSITQQYYIIEIGLFAVIENSSRVLVATSTSRSLIVRGRSPGYYTDNRKFPSPYTYINRDELTSEQEKHLNSNHPNFDSLSQYYQQPKYGNPHPNALAPVTPTTSMAASSSAQTNPFYNDKTLLSFSNQGGYQNDPYASYNQHPYYAANPNAGYPVQPSSSANAMQHHEFNKYNNPMIDPTNKLILQEDPRFDPYYQDQNYANYYSFRSQQHQLPPSLPRDQDPTVATVTGPNFLTIL</sequence>
<dbReference type="SUPFAM" id="SSF49417">
    <property type="entry name" value="p53-like transcription factors"/>
    <property type="match status" value="1"/>
</dbReference>
<dbReference type="GO" id="GO:0003700">
    <property type="term" value="F:DNA-binding transcription factor activity"/>
    <property type="evidence" value="ECO:0007669"/>
    <property type="project" value="UniProtKB-UniRule"/>
</dbReference>
<feature type="compositionally biased region" description="Polar residues" evidence="3">
    <location>
        <begin position="17"/>
        <end position="34"/>
    </location>
</feature>
<keyword evidence="1 2" id="KW-0238">DNA-binding</keyword>
<gene>
    <name evidence="5" type="ORF">BB560_006085</name>
</gene>
<reference evidence="5 6" key="1">
    <citation type="journal article" date="2018" name="MBio">
        <title>Comparative Genomics Reveals the Core Gene Toolbox for the Fungus-Insect Symbiosis.</title>
        <authorList>
            <person name="Wang Y."/>
            <person name="Stata M."/>
            <person name="Wang W."/>
            <person name="Stajich J.E."/>
            <person name="White M.M."/>
            <person name="Moncalvo J.M."/>
        </authorList>
    </citation>
    <scope>NUCLEOTIDE SEQUENCE [LARGE SCALE GENOMIC DNA]</scope>
    <source>
        <strain evidence="5 6">SC-DP-2</strain>
    </source>
</reference>
<proteinExistence type="predicted"/>
<dbReference type="PANTHER" id="PTHR35144:SF2">
    <property type="entry name" value="MEIOSIS-SPECIFIC TRANSCRIPTION FACTOR NDT80"/>
    <property type="match status" value="1"/>
</dbReference>
<evidence type="ECO:0000256" key="1">
    <source>
        <dbReference type="ARBA" id="ARBA00023125"/>
    </source>
</evidence>
<protein>
    <recommendedName>
        <fullName evidence="4">NDT80 domain-containing protein</fullName>
    </recommendedName>
</protein>
<evidence type="ECO:0000256" key="2">
    <source>
        <dbReference type="PROSITE-ProRule" id="PRU00850"/>
    </source>
</evidence>
<feature type="domain" description="NDT80" evidence="4">
    <location>
        <begin position="64"/>
        <end position="300"/>
    </location>
</feature>
<evidence type="ECO:0000313" key="6">
    <source>
        <dbReference type="Proteomes" id="UP000245609"/>
    </source>
</evidence>
<dbReference type="GO" id="GO:0000228">
    <property type="term" value="C:nuclear chromosome"/>
    <property type="evidence" value="ECO:0007669"/>
    <property type="project" value="TreeGrafter"/>
</dbReference>
<dbReference type="InterPro" id="IPR052605">
    <property type="entry name" value="Fungal_trans_regulator"/>
</dbReference>
<dbReference type="InterPro" id="IPR008967">
    <property type="entry name" value="p53-like_TF_DNA-bd_sf"/>
</dbReference>
<feature type="region of interest" description="Disordered" evidence="3">
    <location>
        <begin position="50"/>
        <end position="85"/>
    </location>
</feature>
<dbReference type="Pfam" id="PF05224">
    <property type="entry name" value="NDT80_PhoG"/>
    <property type="match status" value="1"/>
</dbReference>
<evidence type="ECO:0000313" key="5">
    <source>
        <dbReference type="EMBL" id="PVU92051.1"/>
    </source>
</evidence>
<keyword evidence="6" id="KW-1185">Reference proteome</keyword>
<feature type="DNA-binding region" description="NDT80" evidence="2">
    <location>
        <begin position="64"/>
        <end position="300"/>
    </location>
</feature>